<protein>
    <submittedName>
        <fullName evidence="2">PNL871104_p3</fullName>
    </submittedName>
</protein>
<keyword evidence="1" id="KW-1277">Toxin-antitoxin system</keyword>
<dbReference type="RefSeq" id="WP_012478169.1">
    <property type="nucleotide sequence ID" value="NC_010867.1"/>
</dbReference>
<evidence type="ECO:0000313" key="2">
    <source>
        <dbReference type="EMBL" id="ABC41163.1"/>
    </source>
</evidence>
<reference evidence="2" key="1">
    <citation type="submission" date="2005-10" db="EMBL/GenBank/DDBJ databases">
        <authorList>
            <person name="van Passel M.W.J."/>
            <person name="van der Ende A."/>
            <person name="Aldert B."/>
        </authorList>
    </citation>
    <scope>NUCLEOTIDE SEQUENCE</scope>
    <source>
        <strain evidence="2">871104</strain>
        <plasmid evidence="2">pNL871104</plasmid>
    </source>
</reference>
<evidence type="ECO:0000256" key="1">
    <source>
        <dbReference type="ARBA" id="ARBA00022649"/>
    </source>
</evidence>
<sequence>MKIIWSDEATAELWEILMMVAEYAGLASSERYQSEFERLVALAADNPRMGSIGIIPKTRELYPINGKYRIVYEITGDVLHVLTVKSSKRLHTAQTPVHRLEKND</sequence>
<dbReference type="Pfam" id="PF05016">
    <property type="entry name" value="ParE_toxin"/>
    <property type="match status" value="1"/>
</dbReference>
<accession>Q0QVW9</accession>
<proteinExistence type="predicted"/>
<dbReference type="AlphaFoldDB" id="Q0QVW9"/>
<geneLocation type="plasmid" evidence="2">
    <name>pNL871104</name>
</geneLocation>
<name>Q0QVW9_NEILA</name>
<dbReference type="EMBL" id="DQ229166">
    <property type="protein sequence ID" value="ABC41163.1"/>
    <property type="molecule type" value="Genomic_DNA"/>
</dbReference>
<keyword evidence="2" id="KW-0614">Plasmid</keyword>
<dbReference type="GeneID" id="83618711"/>
<dbReference type="Gene3D" id="3.30.2310.20">
    <property type="entry name" value="RelE-like"/>
    <property type="match status" value="1"/>
</dbReference>
<reference evidence="2" key="2">
    <citation type="journal article" date="2006" name="Infect. Immun.">
        <title>Plasmid diversity in neisseriae.</title>
        <authorList>
            <person name="van Passel M.W."/>
            <person name="van der Ende A."/>
            <person name="Bart A."/>
        </authorList>
    </citation>
    <scope>NUCLEOTIDE SEQUENCE</scope>
    <source>
        <strain evidence="2">871104</strain>
        <plasmid evidence="2">pNL871104</plasmid>
    </source>
</reference>
<dbReference type="InterPro" id="IPR007712">
    <property type="entry name" value="RelE/ParE_toxin"/>
</dbReference>
<organism evidence="2">
    <name type="scientific">Neisseria lactamica</name>
    <dbReference type="NCBI Taxonomy" id="486"/>
    <lineage>
        <taxon>Bacteria</taxon>
        <taxon>Pseudomonadati</taxon>
        <taxon>Pseudomonadota</taxon>
        <taxon>Betaproteobacteria</taxon>
        <taxon>Neisseriales</taxon>
        <taxon>Neisseriaceae</taxon>
        <taxon>Neisseria</taxon>
    </lineage>
</organism>
<dbReference type="InterPro" id="IPR035093">
    <property type="entry name" value="RelE/ParE_toxin_dom_sf"/>
</dbReference>